<dbReference type="EMBL" id="JAAXKZ010000039">
    <property type="protein sequence ID" value="NMH92457.1"/>
    <property type="molecule type" value="Genomic_DNA"/>
</dbReference>
<keyword evidence="3" id="KW-0274">FAD</keyword>
<comment type="similarity">
    <text evidence="1">Belongs to the FAD-binding monooxygenase family.</text>
</comment>
<proteinExistence type="inferred from homology"/>
<dbReference type="InterPro" id="IPR020946">
    <property type="entry name" value="Flavin_mOase-like"/>
</dbReference>
<gene>
    <name evidence="5" type="ORF">HF519_12930</name>
</gene>
<dbReference type="SUPFAM" id="SSF51905">
    <property type="entry name" value="FAD/NAD(P)-binding domain"/>
    <property type="match status" value="2"/>
</dbReference>
<accession>A0A848DID7</accession>
<dbReference type="Proteomes" id="UP000586918">
    <property type="component" value="Unassembled WGS sequence"/>
</dbReference>
<keyword evidence="6" id="KW-1185">Reference proteome</keyword>
<sequence length="642" mass="71058">MTETRPSTRTTDVAELAAALEHANLPALVPVLFQLTGDRKWLQDPYRPTRSRGMDDNDSGGFSPQVAAEIKAAALEAVAAHDAGTAPAVPVPTGAALVELLELANGETVPPEYADMVAEDNGFEVVPPRVAPPTDIDAIIIGAGVSGMLAAIKLREAGIEHVVLEKNDDVGGCWLENIYPGAGVDTPSYLYSYSFVPRAWSTHFGKRDEVEQYLRDVADEYDLRKVIRFGTEVVSADYDPETASWTVRTQDGEELTASVLISATGALNRPKIPPIPGLDTFHGPIFHTATWPDRLDLAGKRVAVVGTGASAMQVVPAIAGTVARLAVFQRSPQWVAPNDVYFTEVDNAVHLLMERIPFYRRWYRTRLAWNFNDRVHPTLQVDPEWEHSDRSVNAANDGHRRVFTRYLESELEGRPDLVEKALPDYPPFGKRMLLDNGWYATLRRDNVDLVAEGVAEITPTGLRGTDGTGAEVDVIILATGFHTHRYLYPMQITGRSGKTLAETWGPENAHAHLGITVPDFPNLFITCGPGTALGHGGSFITVAECQIHYIVDLLVTMAERNLRAVEVLPGVEEDYMRRHDEAHSQMLWTHPGMTNWYRNAAGRVVSTMPWRIIDYWRMTREADLDQYQVEPRVQPALEDASR</sequence>
<keyword evidence="4" id="KW-0560">Oxidoreductase</keyword>
<dbReference type="GO" id="GO:0050661">
    <property type="term" value="F:NADP binding"/>
    <property type="evidence" value="ECO:0007669"/>
    <property type="project" value="InterPro"/>
</dbReference>
<evidence type="ECO:0000256" key="2">
    <source>
        <dbReference type="ARBA" id="ARBA00022630"/>
    </source>
</evidence>
<dbReference type="Pfam" id="PF00743">
    <property type="entry name" value="FMO-like"/>
    <property type="match status" value="1"/>
</dbReference>
<dbReference type="GO" id="GO:0050660">
    <property type="term" value="F:flavin adenine dinucleotide binding"/>
    <property type="evidence" value="ECO:0007669"/>
    <property type="project" value="InterPro"/>
</dbReference>
<dbReference type="PRINTS" id="PR00469">
    <property type="entry name" value="PNDRDTASEII"/>
</dbReference>
<dbReference type="PRINTS" id="PR00368">
    <property type="entry name" value="FADPNR"/>
</dbReference>
<evidence type="ECO:0000313" key="5">
    <source>
        <dbReference type="EMBL" id="NMH92457.1"/>
    </source>
</evidence>
<dbReference type="InterPro" id="IPR051209">
    <property type="entry name" value="FAD-bind_Monooxygenase_sf"/>
</dbReference>
<dbReference type="GO" id="GO:0004499">
    <property type="term" value="F:N,N-dimethylaniline monooxygenase activity"/>
    <property type="evidence" value="ECO:0007669"/>
    <property type="project" value="InterPro"/>
</dbReference>
<keyword evidence="2" id="KW-0285">Flavoprotein</keyword>
<comment type="caution">
    <text evidence="5">The sequence shown here is derived from an EMBL/GenBank/DDBJ whole genome shotgun (WGS) entry which is preliminary data.</text>
</comment>
<evidence type="ECO:0000256" key="4">
    <source>
        <dbReference type="ARBA" id="ARBA00023002"/>
    </source>
</evidence>
<organism evidence="5 6">
    <name type="scientific">Pseudonocardia bannensis</name>
    <dbReference type="NCBI Taxonomy" id="630973"/>
    <lineage>
        <taxon>Bacteria</taxon>
        <taxon>Bacillati</taxon>
        <taxon>Actinomycetota</taxon>
        <taxon>Actinomycetes</taxon>
        <taxon>Pseudonocardiales</taxon>
        <taxon>Pseudonocardiaceae</taxon>
        <taxon>Pseudonocardia</taxon>
    </lineage>
</organism>
<protein>
    <submittedName>
        <fullName evidence="5">NAD(P)/FAD-dependent oxidoreductase</fullName>
    </submittedName>
</protein>
<dbReference type="AlphaFoldDB" id="A0A848DID7"/>
<name>A0A848DID7_9PSEU</name>
<reference evidence="5 6" key="1">
    <citation type="submission" date="2020-04" db="EMBL/GenBank/DDBJ databases">
        <authorList>
            <person name="Klaysubun C."/>
            <person name="Duangmal K."/>
            <person name="Lipun K."/>
        </authorList>
    </citation>
    <scope>NUCLEOTIDE SEQUENCE [LARGE SCALE GENOMIC DNA]</scope>
    <source>
        <strain evidence="5 6">DSM 45300</strain>
    </source>
</reference>
<dbReference type="PANTHER" id="PTHR42877">
    <property type="entry name" value="L-ORNITHINE N(5)-MONOOXYGENASE-RELATED"/>
    <property type="match status" value="1"/>
</dbReference>
<evidence type="ECO:0000313" key="6">
    <source>
        <dbReference type="Proteomes" id="UP000586918"/>
    </source>
</evidence>
<evidence type="ECO:0000256" key="1">
    <source>
        <dbReference type="ARBA" id="ARBA00010139"/>
    </source>
</evidence>
<dbReference type="InterPro" id="IPR036188">
    <property type="entry name" value="FAD/NAD-bd_sf"/>
</dbReference>
<evidence type="ECO:0000256" key="3">
    <source>
        <dbReference type="ARBA" id="ARBA00022827"/>
    </source>
</evidence>
<dbReference type="Gene3D" id="3.50.50.60">
    <property type="entry name" value="FAD/NAD(P)-binding domain"/>
    <property type="match status" value="2"/>
</dbReference>
<dbReference type="PANTHER" id="PTHR42877:SF4">
    <property type="entry name" value="FAD_NAD(P)-BINDING DOMAIN-CONTAINING PROTEIN-RELATED"/>
    <property type="match status" value="1"/>
</dbReference>